<feature type="active site" evidence="5">
    <location>
        <position position="206"/>
    </location>
</feature>
<keyword evidence="1 5" id="KW-0719">Serine esterase</keyword>
<dbReference type="EC" id="3.1.1.85" evidence="5"/>
<protein>
    <recommendedName>
        <fullName evidence="5">Pimeloyl-[acyl-carrier protein] methyl ester esterase</fullName>
        <ecNumber evidence="5">3.1.1.85</ecNumber>
    </recommendedName>
    <alternativeName>
        <fullName evidence="5">Biotin synthesis protein BioH</fullName>
    </alternativeName>
    <alternativeName>
        <fullName evidence="5">Carboxylesterase BioH</fullName>
    </alternativeName>
</protein>
<keyword evidence="3 5" id="KW-0093">Biotin biosynthesis</keyword>
<feature type="binding site" evidence="5">
    <location>
        <position position="20"/>
    </location>
    <ligand>
        <name>substrate</name>
    </ligand>
</feature>
<dbReference type="PANTHER" id="PTHR43194:SF5">
    <property type="entry name" value="PIMELOYL-[ACYL-CARRIER PROTEIN] METHYL ESTER ESTERASE"/>
    <property type="match status" value="1"/>
</dbReference>
<evidence type="ECO:0000313" key="7">
    <source>
        <dbReference type="EMBL" id="MFC3912584.1"/>
    </source>
</evidence>
<feature type="active site" description="Nucleophile" evidence="5">
    <location>
        <position position="81"/>
    </location>
</feature>
<feature type="binding site" evidence="5">
    <location>
        <position position="234"/>
    </location>
    <ligand>
        <name>substrate</name>
    </ligand>
</feature>
<comment type="caution">
    <text evidence="7">The sequence shown here is derived from an EMBL/GenBank/DDBJ whole genome shotgun (WGS) entry which is preliminary data.</text>
</comment>
<dbReference type="EMBL" id="JBHSAF010000002">
    <property type="protein sequence ID" value="MFC3912584.1"/>
    <property type="molecule type" value="Genomic_DNA"/>
</dbReference>
<organism evidence="7 8">
    <name type="scientific">Pseudaeromonas sharmana</name>
    <dbReference type="NCBI Taxonomy" id="328412"/>
    <lineage>
        <taxon>Bacteria</taxon>
        <taxon>Pseudomonadati</taxon>
        <taxon>Pseudomonadota</taxon>
        <taxon>Gammaproteobacteria</taxon>
        <taxon>Aeromonadales</taxon>
        <taxon>Aeromonadaceae</taxon>
        <taxon>Pseudaeromonas</taxon>
    </lineage>
</organism>
<feature type="binding site" evidence="5">
    <location>
        <begin position="81"/>
        <end position="82"/>
    </location>
    <ligand>
        <name>substrate</name>
    </ligand>
</feature>
<dbReference type="Pfam" id="PF00561">
    <property type="entry name" value="Abhydrolase_1"/>
    <property type="match status" value="1"/>
</dbReference>
<evidence type="ECO:0000256" key="2">
    <source>
        <dbReference type="ARBA" id="ARBA00022490"/>
    </source>
</evidence>
<evidence type="ECO:0000256" key="5">
    <source>
        <dbReference type="HAMAP-Rule" id="MF_01260"/>
    </source>
</evidence>
<accession>A0ABV8CKB3</accession>
<comment type="function">
    <text evidence="5">The physiological role of BioH is to remove the methyl group introduced by BioC when the pimeloyl moiety is complete. It allows to synthesize pimeloyl-ACP via the fatty acid synthetic pathway through the hydrolysis of the ester bonds of pimeloyl-ACP esters.</text>
</comment>
<evidence type="ECO:0000256" key="3">
    <source>
        <dbReference type="ARBA" id="ARBA00022756"/>
    </source>
</evidence>
<feature type="binding site" evidence="5">
    <location>
        <begin position="142"/>
        <end position="146"/>
    </location>
    <ligand>
        <name>substrate</name>
    </ligand>
</feature>
<comment type="pathway">
    <text evidence="5">Cofactor biosynthesis; biotin biosynthesis.</text>
</comment>
<dbReference type="PANTHER" id="PTHR43194">
    <property type="entry name" value="HYDROLASE ALPHA/BETA FOLD FAMILY"/>
    <property type="match status" value="1"/>
</dbReference>
<dbReference type="Proteomes" id="UP001595692">
    <property type="component" value="Unassembled WGS sequence"/>
</dbReference>
<dbReference type="InterPro" id="IPR050228">
    <property type="entry name" value="Carboxylesterase_BioH"/>
</dbReference>
<keyword evidence="2 5" id="KW-0963">Cytoplasm</keyword>
<proteinExistence type="inferred from homology"/>
<comment type="subunit">
    <text evidence="5">Monomer.</text>
</comment>
<dbReference type="InterPro" id="IPR010076">
    <property type="entry name" value="BioH"/>
</dbReference>
<evidence type="ECO:0000256" key="4">
    <source>
        <dbReference type="ARBA" id="ARBA00022801"/>
    </source>
</evidence>
<name>A0ABV8CKB3_9GAMM</name>
<dbReference type="Gene3D" id="3.40.50.1820">
    <property type="entry name" value="alpha/beta hydrolase"/>
    <property type="match status" value="1"/>
</dbReference>
<dbReference type="RefSeq" id="WP_377150721.1">
    <property type="nucleotide sequence ID" value="NZ_JBHSAF010000002.1"/>
</dbReference>
<gene>
    <name evidence="5 7" type="primary">bioH</name>
    <name evidence="7" type="ORF">ACFOSS_03750</name>
</gene>
<dbReference type="GO" id="GO:0090499">
    <property type="term" value="F:pimelyl-[acyl-carrier protein] methyl ester esterase activity"/>
    <property type="evidence" value="ECO:0007669"/>
    <property type="project" value="UniProtKB-EC"/>
</dbReference>
<comment type="subcellular location">
    <subcellularLocation>
        <location evidence="5">Cytoplasm</location>
    </subcellularLocation>
</comment>
<feature type="domain" description="AB hydrolase-1" evidence="6">
    <location>
        <begin position="14"/>
        <end position="241"/>
    </location>
</feature>
<evidence type="ECO:0000259" key="6">
    <source>
        <dbReference type="Pfam" id="PF00561"/>
    </source>
</evidence>
<dbReference type="SUPFAM" id="SSF53474">
    <property type="entry name" value="alpha/beta-Hydrolases"/>
    <property type="match status" value="1"/>
</dbReference>
<dbReference type="InterPro" id="IPR029058">
    <property type="entry name" value="AB_hydrolase_fold"/>
</dbReference>
<keyword evidence="8" id="KW-1185">Reference proteome</keyword>
<dbReference type="HAMAP" id="MF_01260">
    <property type="entry name" value="Carboxylester"/>
    <property type="match status" value="1"/>
</dbReference>
<evidence type="ECO:0000256" key="1">
    <source>
        <dbReference type="ARBA" id="ARBA00022487"/>
    </source>
</evidence>
<keyword evidence="4 5" id="KW-0378">Hydrolase</keyword>
<sequence>MSIHIETQGQGTDLILLPGWGMNGAVFEAFAGQLASFCRVHVVDLPGYGFTPWHVDYAALPKMLTALERELPAAGYLLGWSLGGMLAWKLALRQPQRWQGVITMASSPRFVASEEWPGVRPMVLAGFEQQLQQESARTVERFLAIQAMGSPSAREDVRQMKMRLESRPAADAAALSAGLTWLESLDLREALSRLQVPSLSLFGRLDGLVPVAVMSQPCLQHPQLRTVCLTNSAHAPFLTEPDAVCQQLQLFMSHPGR</sequence>
<comment type="catalytic activity">
    <reaction evidence="5">
        <text>6-carboxyhexanoyl-[ACP] methyl ester + H2O = 6-carboxyhexanoyl-[ACP] + methanol + H(+)</text>
        <dbReference type="Rhea" id="RHEA:42700"/>
        <dbReference type="Rhea" id="RHEA-COMP:9955"/>
        <dbReference type="Rhea" id="RHEA-COMP:10186"/>
        <dbReference type="ChEBI" id="CHEBI:15377"/>
        <dbReference type="ChEBI" id="CHEBI:15378"/>
        <dbReference type="ChEBI" id="CHEBI:17790"/>
        <dbReference type="ChEBI" id="CHEBI:78846"/>
        <dbReference type="ChEBI" id="CHEBI:82735"/>
        <dbReference type="EC" id="3.1.1.85"/>
    </reaction>
</comment>
<evidence type="ECO:0000313" key="8">
    <source>
        <dbReference type="Proteomes" id="UP001595692"/>
    </source>
</evidence>
<comment type="similarity">
    <text evidence="5">Belongs to the AB hydrolase superfamily. Carboxylesterase BioH family.</text>
</comment>
<dbReference type="InterPro" id="IPR000073">
    <property type="entry name" value="AB_hydrolase_1"/>
</dbReference>
<reference evidence="8" key="1">
    <citation type="journal article" date="2019" name="Int. J. Syst. Evol. Microbiol.">
        <title>The Global Catalogue of Microorganisms (GCM) 10K type strain sequencing project: providing services to taxonomists for standard genome sequencing and annotation.</title>
        <authorList>
            <consortium name="The Broad Institute Genomics Platform"/>
            <consortium name="The Broad Institute Genome Sequencing Center for Infectious Disease"/>
            <person name="Wu L."/>
            <person name="Ma J."/>
        </authorList>
    </citation>
    <scope>NUCLEOTIDE SEQUENCE [LARGE SCALE GENOMIC DNA]</scope>
    <source>
        <strain evidence="8">CCUG 54939</strain>
    </source>
</reference>
<feature type="active site" evidence="5">
    <location>
        <position position="234"/>
    </location>
</feature>
<dbReference type="NCBIfam" id="TIGR01738">
    <property type="entry name" value="bioH"/>
    <property type="match status" value="1"/>
</dbReference>